<dbReference type="PANTHER" id="PTHR46143:SF1">
    <property type="entry name" value="CALPAIN-7"/>
    <property type="match status" value="1"/>
</dbReference>
<dbReference type="GeneID" id="34684734"/>
<gene>
    <name evidence="6" type="ORF">LALA0_S02e11584g</name>
</gene>
<evidence type="ECO:0000256" key="2">
    <source>
        <dbReference type="ARBA" id="ARBA00022670"/>
    </source>
</evidence>
<keyword evidence="4" id="KW-0788">Thiol protease</keyword>
<dbReference type="InterPro" id="IPR036213">
    <property type="entry name" value="Calpain_III_sf"/>
</dbReference>
<dbReference type="InterPro" id="IPR051297">
    <property type="entry name" value="PalB/RIM13"/>
</dbReference>
<evidence type="ECO:0000256" key="4">
    <source>
        <dbReference type="ARBA" id="ARBA00022807"/>
    </source>
</evidence>
<name>A0A0C7MUT5_9SACH</name>
<dbReference type="STRING" id="1245769.A0A0C7MUT5"/>
<sequence>MGRENVSKESEDSSLTILDDESSCWRAFCYQTWQVLVLGRNKNEWFGLKRTLEQLGQKKVLQAMEHVENEVVERSIETRYRWLMSMVQGKRFVPMSAKFAGKAPWNEAIVGEAEEGVEENGIVTQSSTDISQNSAIDDCSFVASLINIRQRAPTTLVIEHPYPSLYNVNLHFNGAPNRLVQVRSADLRDRPTVCSSNVADKALENAYMQVKNSSCSQYNGSNSAIDTFLLNGFIPEVSATHKTSVERIASLFKSASCLITLGTAATVHDPLFLTHHDYPVTGITEEGLLSIRDPLEEHSSFTVSQDRLAQNFSVVYLNWNTTMLFAKHRVFTFKYDSSQNKTSPSLLEKFIYQVDNQSQVSEPVWVLLERHLDASAGDKDFCHLELVSPDLLSPQQVRGSNLGFDLLKLELRPRDCKLIACLSAVSANYSIHFYHVSDRIQVRKFDKNVHSASADGEWDAVTNFGPFSNACYYMNPTFELVVKGTHRTTIYIDIQLISYTSAAVNAQVFHSEDAELAHPILTDNTYESKIHVRRSVPLATDTRYHIVCSTFHDKINAGKFKLLALDPSGCNTITVKRVYPQFGPHRYHNKFDFNWRTTNRQKVRLSPRLTTKAQLRVLPLQLNPSLSVRINIFTNDTKVAVFTSHEFLKVPRHGLVLKDIVLKAEEILVMLIENQGPVRTVQDTTMRLELGSDFDIAINEV</sequence>
<dbReference type="GO" id="GO:0006508">
    <property type="term" value="P:proteolysis"/>
    <property type="evidence" value="ECO:0007669"/>
    <property type="project" value="UniProtKB-KW"/>
</dbReference>
<protein>
    <recommendedName>
        <fullName evidence="5">Cysteine protease RIM13</fullName>
    </recommendedName>
</protein>
<evidence type="ECO:0000256" key="1">
    <source>
        <dbReference type="ARBA" id="ARBA00010193"/>
    </source>
</evidence>
<comment type="similarity">
    <text evidence="1">Belongs to the peptidase C2 family. PalB/RIM13 subfamily.</text>
</comment>
<keyword evidence="2" id="KW-0645">Protease</keyword>
<dbReference type="Gene3D" id="2.60.120.380">
    <property type="match status" value="1"/>
</dbReference>
<keyword evidence="7" id="KW-1185">Reference proteome</keyword>
<evidence type="ECO:0000256" key="5">
    <source>
        <dbReference type="ARBA" id="ARBA00042255"/>
    </source>
</evidence>
<dbReference type="OrthoDB" id="167576at2759"/>
<dbReference type="AlphaFoldDB" id="A0A0C7MUT5"/>
<evidence type="ECO:0000313" key="7">
    <source>
        <dbReference type="Proteomes" id="UP000054304"/>
    </source>
</evidence>
<keyword evidence="3" id="KW-0378">Hydrolase</keyword>
<dbReference type="EMBL" id="LN736361">
    <property type="protein sequence ID" value="CEP61312.1"/>
    <property type="molecule type" value="Genomic_DNA"/>
</dbReference>
<dbReference type="RefSeq" id="XP_022627547.1">
    <property type="nucleotide sequence ID" value="XM_022774086.1"/>
</dbReference>
<accession>A0A0C7MUT5</accession>
<proteinExistence type="inferred from homology"/>
<evidence type="ECO:0000313" key="6">
    <source>
        <dbReference type="EMBL" id="CEP61312.1"/>
    </source>
</evidence>
<dbReference type="PANTHER" id="PTHR46143">
    <property type="entry name" value="CALPAIN-7"/>
    <property type="match status" value="1"/>
</dbReference>
<organism evidence="6 7">
    <name type="scientific">Lachancea lanzarotensis</name>
    <dbReference type="NCBI Taxonomy" id="1245769"/>
    <lineage>
        <taxon>Eukaryota</taxon>
        <taxon>Fungi</taxon>
        <taxon>Dikarya</taxon>
        <taxon>Ascomycota</taxon>
        <taxon>Saccharomycotina</taxon>
        <taxon>Saccharomycetes</taxon>
        <taxon>Saccharomycetales</taxon>
        <taxon>Saccharomycetaceae</taxon>
        <taxon>Lachancea</taxon>
    </lineage>
</organism>
<dbReference type="Proteomes" id="UP000054304">
    <property type="component" value="Unassembled WGS sequence"/>
</dbReference>
<dbReference type="InterPro" id="IPR038765">
    <property type="entry name" value="Papain-like_cys_pep_sf"/>
</dbReference>
<dbReference type="GO" id="GO:0004197">
    <property type="term" value="F:cysteine-type endopeptidase activity"/>
    <property type="evidence" value="ECO:0007669"/>
    <property type="project" value="TreeGrafter"/>
</dbReference>
<evidence type="ECO:0000256" key="3">
    <source>
        <dbReference type="ARBA" id="ARBA00022801"/>
    </source>
</evidence>
<reference evidence="6 7" key="1">
    <citation type="submission" date="2014-12" db="EMBL/GenBank/DDBJ databases">
        <authorList>
            <person name="Neuveglise Cecile"/>
        </authorList>
    </citation>
    <scope>NUCLEOTIDE SEQUENCE [LARGE SCALE GENOMIC DNA]</scope>
    <source>
        <strain evidence="6 7">CBS 12615</strain>
    </source>
</reference>
<dbReference type="HOGENOM" id="CLU_395483_0_0_1"/>
<dbReference type="SUPFAM" id="SSF49758">
    <property type="entry name" value="Calpain large subunit, middle domain (domain III)"/>
    <property type="match status" value="1"/>
</dbReference>
<dbReference type="SUPFAM" id="SSF54001">
    <property type="entry name" value="Cysteine proteinases"/>
    <property type="match status" value="1"/>
</dbReference>